<sequence length="71" mass="7587">MLTYNPSNQSARVGKTLGKGSRADRRSRLPSGSAGAEDCTAGAAKEAIQFAQFNHRVLLAEHSRETVGFLP</sequence>
<feature type="compositionally biased region" description="Polar residues" evidence="1">
    <location>
        <begin position="1"/>
        <end position="11"/>
    </location>
</feature>
<protein>
    <submittedName>
        <fullName evidence="2">Uncharacterized protein</fullName>
    </submittedName>
</protein>
<name>A0A077R8J0_9BASI</name>
<reference evidence="2" key="1">
    <citation type="journal article" date="2014" name="Genome Biol. Evol.">
        <title>Gene Loss Rather Than Gene Gain Is Associated with a Host Jump from Monocots to Dicots in the Smut Fungus Melanopsichium pennsylvanicum.</title>
        <authorList>
            <person name="Sharma R."/>
            <person name="Mishra B."/>
            <person name="Runge F."/>
            <person name="Thines M."/>
        </authorList>
    </citation>
    <scope>NUCLEOTIDE SEQUENCE</scope>
    <source>
        <strain evidence="2">4</strain>
    </source>
</reference>
<proteinExistence type="predicted"/>
<dbReference type="AlphaFoldDB" id="A0A077R8J0"/>
<organism evidence="2">
    <name type="scientific">Melanopsichium pennsylvanicum 4</name>
    <dbReference type="NCBI Taxonomy" id="1398559"/>
    <lineage>
        <taxon>Eukaryota</taxon>
        <taxon>Fungi</taxon>
        <taxon>Dikarya</taxon>
        <taxon>Basidiomycota</taxon>
        <taxon>Ustilaginomycotina</taxon>
        <taxon>Ustilaginomycetes</taxon>
        <taxon>Ustilaginales</taxon>
        <taxon>Ustilaginaceae</taxon>
        <taxon>Melanopsichium</taxon>
    </lineage>
</organism>
<accession>A0A077R8J0</accession>
<feature type="region of interest" description="Disordered" evidence="1">
    <location>
        <begin position="1"/>
        <end position="38"/>
    </location>
</feature>
<dbReference type="EMBL" id="HG529580">
    <property type="protein sequence ID" value="CDI53459.1"/>
    <property type="molecule type" value="Genomic_DNA"/>
</dbReference>
<evidence type="ECO:0000256" key="1">
    <source>
        <dbReference type="SAM" id="MobiDB-lite"/>
    </source>
</evidence>
<evidence type="ECO:0000313" key="2">
    <source>
        <dbReference type="EMBL" id="CDI53459.1"/>
    </source>
</evidence>